<evidence type="ECO:0008006" key="4">
    <source>
        <dbReference type="Google" id="ProtNLM"/>
    </source>
</evidence>
<keyword evidence="3" id="KW-1185">Reference proteome</keyword>
<evidence type="ECO:0000313" key="3">
    <source>
        <dbReference type="Proteomes" id="UP001642540"/>
    </source>
</evidence>
<comment type="caution">
    <text evidence="2">The sequence shown here is derived from an EMBL/GenBank/DDBJ whole genome shotgun (WGS) entry which is preliminary data.</text>
</comment>
<feature type="region of interest" description="Disordered" evidence="1">
    <location>
        <begin position="57"/>
        <end position="88"/>
    </location>
</feature>
<evidence type="ECO:0000256" key="1">
    <source>
        <dbReference type="SAM" id="MobiDB-lite"/>
    </source>
</evidence>
<protein>
    <recommendedName>
        <fullName evidence="4">Apoptosis regulatory protein Siva</fullName>
    </recommendedName>
</protein>
<proteinExistence type="predicted"/>
<feature type="compositionally biased region" description="Low complexity" evidence="1">
    <location>
        <begin position="64"/>
        <end position="78"/>
    </location>
</feature>
<dbReference type="EMBL" id="CAXLJM020000024">
    <property type="protein sequence ID" value="CAL8090337.1"/>
    <property type="molecule type" value="Genomic_DNA"/>
</dbReference>
<sequence>MPGEKRKIDEDTWIISQSKKFKQGILLSNVYDTTLAHLRLGARNFFDALMMRSGNVSVEPMPGPSASPTQGQGGSSPLSSPPGSPQVRDILSENELQAQVSQIARPSFICQECSFRSRNPLGNEELYGKCSYCEKLVCHLNSCRGCANDFCGQCSITKYVFLVFINIVKVKGHFCIDD</sequence>
<accession>A0ABP1Q694</accession>
<evidence type="ECO:0000313" key="2">
    <source>
        <dbReference type="EMBL" id="CAL8090337.1"/>
    </source>
</evidence>
<name>A0ABP1Q694_9HEXA</name>
<dbReference type="Proteomes" id="UP001642540">
    <property type="component" value="Unassembled WGS sequence"/>
</dbReference>
<organism evidence="2 3">
    <name type="scientific">Orchesella dallaii</name>
    <dbReference type="NCBI Taxonomy" id="48710"/>
    <lineage>
        <taxon>Eukaryota</taxon>
        <taxon>Metazoa</taxon>
        <taxon>Ecdysozoa</taxon>
        <taxon>Arthropoda</taxon>
        <taxon>Hexapoda</taxon>
        <taxon>Collembola</taxon>
        <taxon>Entomobryomorpha</taxon>
        <taxon>Entomobryoidea</taxon>
        <taxon>Orchesellidae</taxon>
        <taxon>Orchesellinae</taxon>
        <taxon>Orchesella</taxon>
    </lineage>
</organism>
<gene>
    <name evidence="2" type="ORF">ODALV1_LOCUS7611</name>
</gene>
<reference evidence="2 3" key="1">
    <citation type="submission" date="2024-08" db="EMBL/GenBank/DDBJ databases">
        <authorList>
            <person name="Cucini C."/>
            <person name="Frati F."/>
        </authorList>
    </citation>
    <scope>NUCLEOTIDE SEQUENCE [LARGE SCALE GENOMIC DNA]</scope>
</reference>